<dbReference type="OrthoDB" id="9795390at2"/>
<evidence type="ECO:0000259" key="4">
    <source>
        <dbReference type="PROSITE" id="PS50011"/>
    </source>
</evidence>
<dbReference type="PROSITE" id="PS50011">
    <property type="entry name" value="PROTEIN_KINASE_DOM"/>
    <property type="match status" value="1"/>
</dbReference>
<evidence type="ECO:0000313" key="8">
    <source>
        <dbReference type="Proteomes" id="UP000188551"/>
    </source>
</evidence>
<dbReference type="GO" id="GO:0005524">
    <property type="term" value="F:ATP binding"/>
    <property type="evidence" value="ECO:0007669"/>
    <property type="project" value="InterPro"/>
</dbReference>
<dbReference type="Pfam" id="PF00202">
    <property type="entry name" value="Aminotran_3"/>
    <property type="match status" value="1"/>
</dbReference>
<comment type="caution">
    <text evidence="5">The sequence shown here is derived from an EMBL/GenBank/DDBJ whole genome shotgun (WGS) entry which is preliminary data.</text>
</comment>
<dbReference type="Gene3D" id="3.40.640.10">
    <property type="entry name" value="Type I PLP-dependent aspartate aminotransferase-like (Major domain)"/>
    <property type="match status" value="1"/>
</dbReference>
<dbReference type="InterPro" id="IPR011009">
    <property type="entry name" value="Kinase-like_dom_sf"/>
</dbReference>
<name>M2PVT3_9PSEU</name>
<protein>
    <submittedName>
        <fullName evidence="5 6">Aminotransferase</fullName>
    </submittedName>
</protein>
<dbReference type="Gene3D" id="3.90.1150.10">
    <property type="entry name" value="Aspartate Aminotransferase, domain 1"/>
    <property type="match status" value="1"/>
</dbReference>
<dbReference type="InterPro" id="IPR015421">
    <property type="entry name" value="PyrdxlP-dep_Trfase_major"/>
</dbReference>
<dbReference type="InterPro" id="IPR005814">
    <property type="entry name" value="Aminotrans_3"/>
</dbReference>
<keyword evidence="2" id="KW-0663">Pyridoxal phosphate</keyword>
<dbReference type="Gene3D" id="1.10.510.10">
    <property type="entry name" value="Transferase(Phosphotransferase) domain 1"/>
    <property type="match status" value="1"/>
</dbReference>
<dbReference type="Pfam" id="PF03109">
    <property type="entry name" value="ABC1"/>
    <property type="match status" value="1"/>
</dbReference>
<dbReference type="InterPro" id="IPR015422">
    <property type="entry name" value="PyrdxlP-dep_Trfase_small"/>
</dbReference>
<evidence type="ECO:0000256" key="1">
    <source>
        <dbReference type="ARBA" id="ARBA00001933"/>
    </source>
</evidence>
<dbReference type="EMBL" id="ANMG01000067">
    <property type="protein sequence ID" value="EMD23705.1"/>
    <property type="molecule type" value="Genomic_DNA"/>
</dbReference>
<dbReference type="GO" id="GO:0008483">
    <property type="term" value="F:transaminase activity"/>
    <property type="evidence" value="ECO:0007669"/>
    <property type="project" value="UniProtKB-KW"/>
</dbReference>
<dbReference type="PATRIC" id="fig|1238180.3.peg.6544"/>
<dbReference type="GO" id="GO:0004672">
    <property type="term" value="F:protein kinase activity"/>
    <property type="evidence" value="ECO:0007669"/>
    <property type="project" value="InterPro"/>
</dbReference>
<dbReference type="Proteomes" id="UP000188551">
    <property type="component" value="Unassembled WGS sequence"/>
</dbReference>
<organism evidence="5 7">
    <name type="scientific">Amycolatopsis azurea DSM 43854</name>
    <dbReference type="NCBI Taxonomy" id="1238180"/>
    <lineage>
        <taxon>Bacteria</taxon>
        <taxon>Bacillati</taxon>
        <taxon>Actinomycetota</taxon>
        <taxon>Actinomycetes</taxon>
        <taxon>Pseudonocardiales</taxon>
        <taxon>Pseudonocardiaceae</taxon>
        <taxon>Amycolatopsis</taxon>
    </lineage>
</organism>
<reference evidence="6 8" key="2">
    <citation type="submission" date="2017-02" db="EMBL/GenBank/DDBJ databases">
        <title>Amycolatopsis azurea DSM 43854 draft genome.</title>
        <authorList>
            <person name="Mayilraj S."/>
        </authorList>
    </citation>
    <scope>NUCLEOTIDE SEQUENCE [LARGE SCALE GENOMIC DNA]</scope>
    <source>
        <strain evidence="6 8">DSM 43854</strain>
    </source>
</reference>
<keyword evidence="5" id="KW-0808">Transferase</keyword>
<sequence length="873" mass="96889">MLKHLTKAASLAAWGAAQYGIAALRDRDAAARDQRRATSILKFLTRMGPIYIKLGQIAATRSDLLPPHFVTTLRTLQDQAPHMRPDAVRRAVERELASPLEDIFRAFQLQPVASASVAQVHSAELHDGRRVAVKLVKDGVPEQISQSLRALGALVRLVHLGVPSSRGLDLPRRFDELARLLRPQADMKQEAGQQQRFHATFAAHPYVRVPAVLAELVTDRMLVMEFMDGIPGKRADEVALPRPRLAQRLQDTIYTMLYMHGISHGDPHPGNIMFTPAGELILLDFGITVELSEDEKWGLSSFYYACSRKQWDTAVDRFTRHFVLAGPELDARRAEYTTQMTQVLRHHFDLNSSRWSTVAYFNDVNKVLRRFNAQYTTNFTKVELVFLSGEGFAAQLDPDMDIWSNARKFTDRYSPYMSEEVEDQFTKAFTQQMPASLKMRDRARGTLVAPTHIDRYFFPSVFPAFVREASGGRLRDFDGNEYIDLHGGYGPHLLGYAHPVITAAIHDAADRGLVNGIGNHHEVELAERLVAAFPAADKAVLCNSGTEAILLALRMCRGRRRRATVAKFEGHYHGFSDQGMVSSWYRFSGGRDRPTPIAGSLGADPATVDGTLVLQYGDIPGLVRLREHADDLACVLLEPMPTSVVSLDVPFLTELRALCTELGIPLVFDEVVSGFRVAYGGAQITAAVHPDLTCLGKVIGGGLPCGAIVGRGELIDMAKSTQDPFSDYENRVFAGGTFSGNSLTCAAGAATLRHLDENRHIYTQLDNHTQQLADVMRAATRKRDIACRLSASNTFFSLNFSHREAGLYRDRMAGSNFKATIALAYYMRRHKVYLPELHGFLLSAAHTPEDLDQIAHAFEASLDDMLADGLFVT</sequence>
<proteinExistence type="predicted"/>
<dbReference type="SUPFAM" id="SSF53383">
    <property type="entry name" value="PLP-dependent transferases"/>
    <property type="match status" value="1"/>
</dbReference>
<keyword evidence="3" id="KW-0045">Antibiotic biosynthesis</keyword>
<dbReference type="SUPFAM" id="SSF56112">
    <property type="entry name" value="Protein kinase-like (PK-like)"/>
    <property type="match status" value="1"/>
</dbReference>
<dbReference type="CDD" id="cd05121">
    <property type="entry name" value="ABC1_ADCK3-like"/>
    <property type="match status" value="1"/>
</dbReference>
<evidence type="ECO:0000256" key="2">
    <source>
        <dbReference type="ARBA" id="ARBA00022898"/>
    </source>
</evidence>
<evidence type="ECO:0000313" key="5">
    <source>
        <dbReference type="EMBL" id="EMD23705.1"/>
    </source>
</evidence>
<evidence type="ECO:0000313" key="7">
    <source>
        <dbReference type="Proteomes" id="UP000014137"/>
    </source>
</evidence>
<feature type="domain" description="Protein kinase" evidence="4">
    <location>
        <begin position="106"/>
        <end position="523"/>
    </location>
</feature>
<dbReference type="PANTHER" id="PTHR43713:SF3">
    <property type="entry name" value="GLUTAMATE-1-SEMIALDEHYDE 2,1-AMINOMUTASE 1, CHLOROPLASTIC-RELATED"/>
    <property type="match status" value="1"/>
</dbReference>
<dbReference type="EMBL" id="MUXN01000023">
    <property type="protein sequence ID" value="OOC02965.1"/>
    <property type="molecule type" value="Genomic_DNA"/>
</dbReference>
<reference evidence="5 7" key="1">
    <citation type="submission" date="2012-10" db="EMBL/GenBank/DDBJ databases">
        <title>Genome assembly of Amycolatopsis azurea DSM 43854.</title>
        <authorList>
            <person name="Khatri I."/>
            <person name="Kaur I."/>
            <person name="Subramanian S."/>
            <person name="Mayilraj S."/>
        </authorList>
    </citation>
    <scope>NUCLEOTIDE SEQUENCE [LARGE SCALE GENOMIC DNA]</scope>
    <source>
        <strain evidence="5 7">DSM 43854</strain>
    </source>
</reference>
<evidence type="ECO:0000313" key="6">
    <source>
        <dbReference type="EMBL" id="OOC02965.1"/>
    </source>
</evidence>
<gene>
    <name evidence="6" type="ORF">B0293_28735</name>
    <name evidence="5" type="ORF">C791_6791</name>
</gene>
<dbReference type="AlphaFoldDB" id="M2PVT3"/>
<dbReference type="InterPro" id="IPR004147">
    <property type="entry name" value="ABC1_dom"/>
</dbReference>
<dbReference type="InterPro" id="IPR015424">
    <property type="entry name" value="PyrdxlP-dep_Trfase"/>
</dbReference>
<accession>M2PVT3</accession>
<dbReference type="PANTHER" id="PTHR43713">
    <property type="entry name" value="GLUTAMATE-1-SEMIALDEHYDE 2,1-AMINOMUTASE"/>
    <property type="match status" value="1"/>
</dbReference>
<evidence type="ECO:0000256" key="3">
    <source>
        <dbReference type="ARBA" id="ARBA00023194"/>
    </source>
</evidence>
<keyword evidence="5" id="KW-0032">Aminotransferase</keyword>
<dbReference type="GO" id="GO:0030170">
    <property type="term" value="F:pyridoxal phosphate binding"/>
    <property type="evidence" value="ECO:0007669"/>
    <property type="project" value="InterPro"/>
</dbReference>
<comment type="cofactor">
    <cofactor evidence="1">
        <name>pyridoxal 5'-phosphate</name>
        <dbReference type="ChEBI" id="CHEBI:597326"/>
    </cofactor>
</comment>
<dbReference type="RefSeq" id="WP_005164844.1">
    <property type="nucleotide sequence ID" value="NZ_ANMG01000067.1"/>
</dbReference>
<dbReference type="InterPro" id="IPR049704">
    <property type="entry name" value="Aminotrans_3_PPA_site"/>
</dbReference>
<dbReference type="GO" id="GO:0017000">
    <property type="term" value="P:antibiotic biosynthetic process"/>
    <property type="evidence" value="ECO:0007669"/>
    <property type="project" value="UniProtKB-KW"/>
</dbReference>
<dbReference type="InterPro" id="IPR000719">
    <property type="entry name" value="Prot_kinase_dom"/>
</dbReference>
<keyword evidence="8" id="KW-1185">Reference proteome</keyword>
<dbReference type="Proteomes" id="UP000014137">
    <property type="component" value="Unassembled WGS sequence"/>
</dbReference>
<dbReference type="PROSITE" id="PS00600">
    <property type="entry name" value="AA_TRANSFER_CLASS_3"/>
    <property type="match status" value="1"/>
</dbReference>